<proteinExistence type="predicted"/>
<sequence length="99" mass="10926">MASLIVVGEKLLYLNNQQPDGQPYCGGRKTFVPGSPKAQSSRLLLWEKNLFTWITNSPMVSPQSPILTLVVVGEKPFYVDNQQPDGQPYCGGRKTFVPG</sequence>
<dbReference type="Proteomes" id="UP000735302">
    <property type="component" value="Unassembled WGS sequence"/>
</dbReference>
<dbReference type="AlphaFoldDB" id="A0AAV4C4P1"/>
<dbReference type="EMBL" id="BLXT01005798">
    <property type="protein sequence ID" value="GFO26267.1"/>
    <property type="molecule type" value="Genomic_DNA"/>
</dbReference>
<protein>
    <submittedName>
        <fullName evidence="1">Uncharacterized protein</fullName>
    </submittedName>
</protein>
<keyword evidence="2" id="KW-1185">Reference proteome</keyword>
<name>A0AAV4C4P1_9GAST</name>
<evidence type="ECO:0000313" key="1">
    <source>
        <dbReference type="EMBL" id="GFO26267.1"/>
    </source>
</evidence>
<evidence type="ECO:0000313" key="2">
    <source>
        <dbReference type="Proteomes" id="UP000735302"/>
    </source>
</evidence>
<accession>A0AAV4C4P1</accession>
<organism evidence="1 2">
    <name type="scientific">Plakobranchus ocellatus</name>
    <dbReference type="NCBI Taxonomy" id="259542"/>
    <lineage>
        <taxon>Eukaryota</taxon>
        <taxon>Metazoa</taxon>
        <taxon>Spiralia</taxon>
        <taxon>Lophotrochozoa</taxon>
        <taxon>Mollusca</taxon>
        <taxon>Gastropoda</taxon>
        <taxon>Heterobranchia</taxon>
        <taxon>Euthyneura</taxon>
        <taxon>Panpulmonata</taxon>
        <taxon>Sacoglossa</taxon>
        <taxon>Placobranchoidea</taxon>
        <taxon>Plakobranchidae</taxon>
        <taxon>Plakobranchus</taxon>
    </lineage>
</organism>
<gene>
    <name evidence="1" type="ORF">PoB_005277200</name>
</gene>
<comment type="caution">
    <text evidence="1">The sequence shown here is derived from an EMBL/GenBank/DDBJ whole genome shotgun (WGS) entry which is preliminary data.</text>
</comment>
<reference evidence="1 2" key="1">
    <citation type="journal article" date="2021" name="Elife">
        <title>Chloroplast acquisition without the gene transfer in kleptoplastic sea slugs, Plakobranchus ocellatus.</title>
        <authorList>
            <person name="Maeda T."/>
            <person name="Takahashi S."/>
            <person name="Yoshida T."/>
            <person name="Shimamura S."/>
            <person name="Takaki Y."/>
            <person name="Nagai Y."/>
            <person name="Toyoda A."/>
            <person name="Suzuki Y."/>
            <person name="Arimoto A."/>
            <person name="Ishii H."/>
            <person name="Satoh N."/>
            <person name="Nishiyama T."/>
            <person name="Hasebe M."/>
            <person name="Maruyama T."/>
            <person name="Minagawa J."/>
            <person name="Obokata J."/>
            <person name="Shigenobu S."/>
        </authorList>
    </citation>
    <scope>NUCLEOTIDE SEQUENCE [LARGE SCALE GENOMIC DNA]</scope>
</reference>